<organism evidence="6 7">
    <name type="scientific">Egibacter rhizosphaerae</name>
    <dbReference type="NCBI Taxonomy" id="1670831"/>
    <lineage>
        <taxon>Bacteria</taxon>
        <taxon>Bacillati</taxon>
        <taxon>Actinomycetota</taxon>
        <taxon>Nitriliruptoria</taxon>
        <taxon>Egibacterales</taxon>
        <taxon>Egibacteraceae</taxon>
        <taxon>Egibacter</taxon>
    </lineage>
</organism>
<gene>
    <name evidence="6" type="ORF">ER308_02010</name>
</gene>
<dbReference type="PANTHER" id="PTHR43423">
    <property type="entry name" value="ABC TRANSPORTER I FAMILY MEMBER 17"/>
    <property type="match status" value="1"/>
</dbReference>
<dbReference type="GO" id="GO:0005524">
    <property type="term" value="F:ATP binding"/>
    <property type="evidence" value="ECO:0007669"/>
    <property type="project" value="UniProtKB-KW"/>
</dbReference>
<dbReference type="OrthoDB" id="8481147at2"/>
<feature type="domain" description="ABC transporter" evidence="5">
    <location>
        <begin position="2"/>
        <end position="227"/>
    </location>
</feature>
<proteinExistence type="predicted"/>
<dbReference type="PANTHER" id="PTHR43423:SF1">
    <property type="entry name" value="ABC TRANSPORTER I FAMILY MEMBER 17"/>
    <property type="match status" value="1"/>
</dbReference>
<dbReference type="InterPro" id="IPR027417">
    <property type="entry name" value="P-loop_NTPase"/>
</dbReference>
<protein>
    <submittedName>
        <fullName evidence="6">ATP-binding cassette domain-containing protein</fullName>
    </submittedName>
</protein>
<dbReference type="InterPro" id="IPR003593">
    <property type="entry name" value="AAA+_ATPase"/>
</dbReference>
<dbReference type="InterPro" id="IPR017871">
    <property type="entry name" value="ABC_transporter-like_CS"/>
</dbReference>
<keyword evidence="3 6" id="KW-0067">ATP-binding</keyword>
<accession>A0A411YB69</accession>
<dbReference type="Proteomes" id="UP000291469">
    <property type="component" value="Chromosome"/>
</dbReference>
<dbReference type="SUPFAM" id="SSF52540">
    <property type="entry name" value="P-loop containing nucleoside triphosphate hydrolases"/>
    <property type="match status" value="1"/>
</dbReference>
<dbReference type="Pfam" id="PF00005">
    <property type="entry name" value="ABC_tran"/>
    <property type="match status" value="1"/>
</dbReference>
<dbReference type="KEGG" id="erz:ER308_02010"/>
<dbReference type="PROSITE" id="PS00211">
    <property type="entry name" value="ABC_TRANSPORTER_1"/>
    <property type="match status" value="1"/>
</dbReference>
<dbReference type="GO" id="GO:0016887">
    <property type="term" value="F:ATP hydrolysis activity"/>
    <property type="evidence" value="ECO:0007669"/>
    <property type="project" value="InterPro"/>
</dbReference>
<keyword evidence="1" id="KW-0813">Transport</keyword>
<keyword evidence="4" id="KW-1278">Translocase</keyword>
<evidence type="ECO:0000256" key="2">
    <source>
        <dbReference type="ARBA" id="ARBA00022741"/>
    </source>
</evidence>
<sequence>MFTFHHVNVERDGTAVLTDVCAQVPASGITVVIGPSGAGKSTLLRLCNRLDVPTTGTVTYRGADLAGLDPLELRRRVGMVFQTPTPFAGTVRDNLVVAAPAGDDDRFAAALTAAALDPALLDRDADSLSGGEAQRACLARTLVADCEALLLDEPTSALDAAPKHAFERLAVDLAARGTPMLWVTHELAQLQRIADGVLALVDGALVHAGTPEGLRDVAELDTFLSDGGAS</sequence>
<evidence type="ECO:0000313" key="6">
    <source>
        <dbReference type="EMBL" id="QBI18461.1"/>
    </source>
</evidence>
<dbReference type="Gene3D" id="3.40.50.300">
    <property type="entry name" value="P-loop containing nucleotide triphosphate hydrolases"/>
    <property type="match status" value="1"/>
</dbReference>
<reference evidence="6 7" key="1">
    <citation type="submission" date="2019-01" db="EMBL/GenBank/DDBJ databases">
        <title>Egibacter rhizosphaerae EGI 80759T.</title>
        <authorList>
            <person name="Chen D.-D."/>
            <person name="Tian Y."/>
            <person name="Jiao J.-Y."/>
            <person name="Zhang X.-T."/>
            <person name="Zhang Y.-G."/>
            <person name="Zhang Y."/>
            <person name="Xiao M."/>
            <person name="Shu W.-S."/>
            <person name="Li W.-J."/>
        </authorList>
    </citation>
    <scope>NUCLEOTIDE SEQUENCE [LARGE SCALE GENOMIC DNA]</scope>
    <source>
        <strain evidence="6 7">EGI 80759</strain>
    </source>
</reference>
<evidence type="ECO:0000256" key="1">
    <source>
        <dbReference type="ARBA" id="ARBA00022448"/>
    </source>
</evidence>
<evidence type="ECO:0000256" key="4">
    <source>
        <dbReference type="ARBA" id="ARBA00022967"/>
    </source>
</evidence>
<keyword evidence="2" id="KW-0547">Nucleotide-binding</keyword>
<dbReference type="PROSITE" id="PS50893">
    <property type="entry name" value="ABC_TRANSPORTER_2"/>
    <property type="match status" value="1"/>
</dbReference>
<name>A0A411YB69_9ACTN</name>
<evidence type="ECO:0000256" key="3">
    <source>
        <dbReference type="ARBA" id="ARBA00022840"/>
    </source>
</evidence>
<dbReference type="InterPro" id="IPR003439">
    <property type="entry name" value="ABC_transporter-like_ATP-bd"/>
</dbReference>
<evidence type="ECO:0000259" key="5">
    <source>
        <dbReference type="PROSITE" id="PS50893"/>
    </source>
</evidence>
<evidence type="ECO:0000313" key="7">
    <source>
        <dbReference type="Proteomes" id="UP000291469"/>
    </source>
</evidence>
<dbReference type="AlphaFoldDB" id="A0A411YB69"/>
<dbReference type="EMBL" id="CP036402">
    <property type="protein sequence ID" value="QBI18461.1"/>
    <property type="molecule type" value="Genomic_DNA"/>
</dbReference>
<keyword evidence="7" id="KW-1185">Reference proteome</keyword>
<dbReference type="SMART" id="SM00382">
    <property type="entry name" value="AAA"/>
    <property type="match status" value="1"/>
</dbReference>